<evidence type="ECO:0000313" key="1">
    <source>
        <dbReference type="EMBL" id="JAH14666.1"/>
    </source>
</evidence>
<reference evidence="1" key="1">
    <citation type="submission" date="2014-11" db="EMBL/GenBank/DDBJ databases">
        <authorList>
            <person name="Amaro Gonzalez C."/>
        </authorList>
    </citation>
    <scope>NUCLEOTIDE SEQUENCE</scope>
</reference>
<proteinExistence type="predicted"/>
<sequence>MESSLASSSDNKRC</sequence>
<protein>
    <submittedName>
        <fullName evidence="1">Uncharacterized protein</fullName>
    </submittedName>
</protein>
<reference evidence="1" key="2">
    <citation type="journal article" date="2015" name="Fish Shellfish Immunol.">
        <title>Early steps in the European eel (Anguilla anguilla)-Vibrio vulnificus interaction in the gills: Role of the RtxA13 toxin.</title>
        <authorList>
            <person name="Callol A."/>
            <person name="Pajuelo D."/>
            <person name="Ebbesson L."/>
            <person name="Teles M."/>
            <person name="MacKenzie S."/>
            <person name="Amaro C."/>
        </authorList>
    </citation>
    <scope>NUCLEOTIDE SEQUENCE</scope>
</reference>
<name>A0A0E9QCQ3_ANGAN</name>
<organism evidence="1">
    <name type="scientific">Anguilla anguilla</name>
    <name type="common">European freshwater eel</name>
    <name type="synonym">Muraena anguilla</name>
    <dbReference type="NCBI Taxonomy" id="7936"/>
    <lineage>
        <taxon>Eukaryota</taxon>
        <taxon>Metazoa</taxon>
        <taxon>Chordata</taxon>
        <taxon>Craniata</taxon>
        <taxon>Vertebrata</taxon>
        <taxon>Euteleostomi</taxon>
        <taxon>Actinopterygii</taxon>
        <taxon>Neopterygii</taxon>
        <taxon>Teleostei</taxon>
        <taxon>Anguilliformes</taxon>
        <taxon>Anguillidae</taxon>
        <taxon>Anguilla</taxon>
    </lineage>
</organism>
<dbReference type="EMBL" id="GBXM01093911">
    <property type="protein sequence ID" value="JAH14666.1"/>
    <property type="molecule type" value="Transcribed_RNA"/>
</dbReference>
<accession>A0A0E9QCQ3</accession>